<dbReference type="Proteomes" id="UP001497457">
    <property type="component" value="Chromosome 6rd"/>
</dbReference>
<gene>
    <name evidence="2" type="ORF">URODEC1_LOCUS104192</name>
</gene>
<feature type="region of interest" description="Disordered" evidence="1">
    <location>
        <begin position="280"/>
        <end position="381"/>
    </location>
</feature>
<feature type="compositionally biased region" description="Basic and acidic residues" evidence="1">
    <location>
        <begin position="371"/>
        <end position="381"/>
    </location>
</feature>
<name>A0ABC9FC82_9POAL</name>
<reference evidence="2" key="1">
    <citation type="submission" date="2024-10" db="EMBL/GenBank/DDBJ databases">
        <authorList>
            <person name="Ryan C."/>
        </authorList>
    </citation>
    <scope>NUCLEOTIDE SEQUENCE [LARGE SCALE GENOMIC DNA]</scope>
</reference>
<evidence type="ECO:0000256" key="1">
    <source>
        <dbReference type="SAM" id="MobiDB-lite"/>
    </source>
</evidence>
<feature type="region of interest" description="Disordered" evidence="1">
    <location>
        <begin position="133"/>
        <end position="177"/>
    </location>
</feature>
<organism evidence="2 3">
    <name type="scientific">Urochloa decumbens</name>
    <dbReference type="NCBI Taxonomy" id="240449"/>
    <lineage>
        <taxon>Eukaryota</taxon>
        <taxon>Viridiplantae</taxon>
        <taxon>Streptophyta</taxon>
        <taxon>Embryophyta</taxon>
        <taxon>Tracheophyta</taxon>
        <taxon>Spermatophyta</taxon>
        <taxon>Magnoliopsida</taxon>
        <taxon>Liliopsida</taxon>
        <taxon>Poales</taxon>
        <taxon>Poaceae</taxon>
        <taxon>PACMAD clade</taxon>
        <taxon>Panicoideae</taxon>
        <taxon>Panicodae</taxon>
        <taxon>Paniceae</taxon>
        <taxon>Melinidinae</taxon>
        <taxon>Urochloa</taxon>
    </lineage>
</organism>
<feature type="compositionally biased region" description="Basic and acidic residues" evidence="1">
    <location>
        <begin position="418"/>
        <end position="435"/>
    </location>
</feature>
<accession>A0ABC9FC82</accession>
<evidence type="ECO:0000313" key="2">
    <source>
        <dbReference type="EMBL" id="CAL5072760.1"/>
    </source>
</evidence>
<keyword evidence="3" id="KW-1185">Reference proteome</keyword>
<proteinExistence type="predicted"/>
<feature type="compositionally biased region" description="Basic and acidic residues" evidence="1">
    <location>
        <begin position="290"/>
        <end position="300"/>
    </location>
</feature>
<dbReference type="EMBL" id="OZ075116">
    <property type="protein sequence ID" value="CAL5072760.1"/>
    <property type="molecule type" value="Genomic_DNA"/>
</dbReference>
<protein>
    <submittedName>
        <fullName evidence="2">Uncharacterized protein</fullName>
    </submittedName>
</protein>
<feature type="compositionally biased region" description="Acidic residues" evidence="1">
    <location>
        <begin position="216"/>
        <end position="227"/>
    </location>
</feature>
<dbReference type="AlphaFoldDB" id="A0ABC9FC82"/>
<feature type="region of interest" description="Disordered" evidence="1">
    <location>
        <begin position="199"/>
        <end position="227"/>
    </location>
</feature>
<feature type="region of interest" description="Disordered" evidence="1">
    <location>
        <begin position="396"/>
        <end position="435"/>
    </location>
</feature>
<sequence>MAGAASGSDGRAAAVPAAMSLQLESLANPGFATMPGADLVVHLFNVRRAAAFADAALVISARERAAVAAEARARAAEEAAGRLREEMAARALEAEAQIRRAAEAEAQIRRAAETEARLRAEIRALELRAEEAEARAAAARPPSDELEAGEIEPEHGAPPQDPAAEDGGPPDVEPDDFRWWDRAVSSDDDDVAGVEVEVEDGEMEADLGAQDPAAGFEEEDGADVDPDDTLTLNQYLQKPKLIRGGDDESAWENLKALAVVCHQEDEEDLLMPTPLDVIFPTSPCNNDDLSPNHHDMEPEAKKRRKTAAHVGGTGDQGDEPQYSTQPDSPRAVASPILASSEGNGSSPAAKHPKEAGGRSIIRPSKSTARPRGTEKKPREKGFFYNMVLKALKERERPALAKASQQPDLTCWLYAPRPTESKDMEEDPHGRQEPQK</sequence>
<evidence type="ECO:0000313" key="3">
    <source>
        <dbReference type="Proteomes" id="UP001497457"/>
    </source>
</evidence>